<dbReference type="EMBL" id="BGZN01000157">
    <property type="protein sequence ID" value="GBR75094.1"/>
    <property type="molecule type" value="Genomic_DNA"/>
</dbReference>
<organism evidence="8 9">
    <name type="scientific">Termititenax aidoneus</name>
    <dbReference type="NCBI Taxonomy" id="2218524"/>
    <lineage>
        <taxon>Bacteria</taxon>
        <taxon>Bacillati</taxon>
        <taxon>Candidatus Margulisiibacteriota</taxon>
        <taxon>Candidatus Termititenacia</taxon>
        <taxon>Candidatus Termititenacales</taxon>
        <taxon>Candidatus Termititenacaceae</taxon>
        <taxon>Candidatus Termititenax</taxon>
    </lineage>
</organism>
<dbReference type="GO" id="GO:0003677">
    <property type="term" value="F:DNA binding"/>
    <property type="evidence" value="ECO:0007669"/>
    <property type="project" value="InterPro"/>
</dbReference>
<comment type="caution">
    <text evidence="8">The sequence shown here is derived from an EMBL/GenBank/DDBJ whole genome shotgun (WGS) entry which is preliminary data.</text>
</comment>
<feature type="non-terminal residue" evidence="8">
    <location>
        <position position="1"/>
    </location>
</feature>
<reference evidence="8 9" key="1">
    <citation type="journal article" date="2019" name="ISME J.">
        <title>Genome analyses of uncultured TG2/ZB3 bacteria in 'Margulisbacteria' specifically attached to ectosymbiotic spirochetes of protists in the termite gut.</title>
        <authorList>
            <person name="Utami Y.D."/>
            <person name="Kuwahara H."/>
            <person name="Igai K."/>
            <person name="Murakami T."/>
            <person name="Sugaya K."/>
            <person name="Morikawa T."/>
            <person name="Nagura Y."/>
            <person name="Yuki M."/>
            <person name="Deevong P."/>
            <person name="Inoue T."/>
            <person name="Kihara K."/>
            <person name="Lo N."/>
            <person name="Yamada A."/>
            <person name="Ohkuma M."/>
            <person name="Hongoh Y."/>
        </authorList>
    </citation>
    <scope>NUCLEOTIDE SEQUENCE [LARGE SCALE GENOMIC DNA]</scope>
    <source>
        <strain evidence="8">NkOx7-01</strain>
    </source>
</reference>
<evidence type="ECO:0000256" key="3">
    <source>
        <dbReference type="ARBA" id="ARBA00022679"/>
    </source>
</evidence>
<protein>
    <recommendedName>
        <fullName evidence="1">site-specific DNA-methyltransferase (adenine-specific)</fullName>
        <ecNumber evidence="1">2.1.1.72</ecNumber>
    </recommendedName>
</protein>
<dbReference type="GO" id="GO:0009307">
    <property type="term" value="P:DNA restriction-modification system"/>
    <property type="evidence" value="ECO:0007669"/>
    <property type="project" value="UniProtKB-KW"/>
</dbReference>
<feature type="domain" description="DNA methylase adenine-specific" evidence="7">
    <location>
        <begin position="160"/>
        <end position="274"/>
    </location>
</feature>
<sequence>TELDKKIKPMMNYADNTIDALGIFYHEFVKYSGGDGSGLGIVLTPQHLTDFMCELAEVNKNSKVVDICCGSGAFLVTAMSKMFKGASGKDIERIRRHSLFGVELDDDIYALTIANMIVRGDGKSNIIYGDCFQSNIGTELKNKQIDKGLINPPYSQEDHSELEFVESLLEILTVGGVGVAVVPMSCAIGTKYKEVRERLFKKHTLQAVFSMPDDIFYANNASTNVCVMVWEAHKPHDPAKQTFFGYYKDDGFIKAKKLGRIDKFNRWEKIKKEWLELYRERVVKEGLTAKKAVNWDDEWLCEAYMETDYTVLTQADFEKSVRNYLAYLVKAGSR</sequence>
<evidence type="ECO:0000313" key="9">
    <source>
        <dbReference type="Proteomes" id="UP000269352"/>
    </source>
</evidence>
<dbReference type="EC" id="2.1.1.72" evidence="1"/>
<evidence type="ECO:0000313" key="8">
    <source>
        <dbReference type="EMBL" id="GBR75094.1"/>
    </source>
</evidence>
<dbReference type="InterPro" id="IPR029063">
    <property type="entry name" value="SAM-dependent_MTases_sf"/>
</dbReference>
<name>A0A388TG28_TERA1</name>
<dbReference type="InterPro" id="IPR051537">
    <property type="entry name" value="DNA_Adenine_Mtase"/>
</dbReference>
<evidence type="ECO:0000256" key="1">
    <source>
        <dbReference type="ARBA" id="ARBA00011900"/>
    </source>
</evidence>
<accession>A0A388TG28</accession>
<dbReference type="AlphaFoldDB" id="A0A388TG28"/>
<dbReference type="InterPro" id="IPR003356">
    <property type="entry name" value="DNA_methylase_A-5"/>
</dbReference>
<dbReference type="PRINTS" id="PR00507">
    <property type="entry name" value="N12N6MTFRASE"/>
</dbReference>
<evidence type="ECO:0000259" key="7">
    <source>
        <dbReference type="Pfam" id="PF02384"/>
    </source>
</evidence>
<proteinExistence type="predicted"/>
<dbReference type="Pfam" id="PF02384">
    <property type="entry name" value="N6_Mtase"/>
    <property type="match status" value="2"/>
</dbReference>
<comment type="catalytic activity">
    <reaction evidence="6">
        <text>a 2'-deoxyadenosine in DNA + S-adenosyl-L-methionine = an N(6)-methyl-2'-deoxyadenosine in DNA + S-adenosyl-L-homocysteine + H(+)</text>
        <dbReference type="Rhea" id="RHEA:15197"/>
        <dbReference type="Rhea" id="RHEA-COMP:12418"/>
        <dbReference type="Rhea" id="RHEA-COMP:12419"/>
        <dbReference type="ChEBI" id="CHEBI:15378"/>
        <dbReference type="ChEBI" id="CHEBI:57856"/>
        <dbReference type="ChEBI" id="CHEBI:59789"/>
        <dbReference type="ChEBI" id="CHEBI:90615"/>
        <dbReference type="ChEBI" id="CHEBI:90616"/>
        <dbReference type="EC" id="2.1.1.72"/>
    </reaction>
</comment>
<keyword evidence="4" id="KW-0949">S-adenosyl-L-methionine</keyword>
<dbReference type="Proteomes" id="UP000269352">
    <property type="component" value="Unassembled WGS sequence"/>
</dbReference>
<evidence type="ECO:0000256" key="2">
    <source>
        <dbReference type="ARBA" id="ARBA00022603"/>
    </source>
</evidence>
<keyword evidence="2 8" id="KW-0489">Methyltransferase</keyword>
<dbReference type="GO" id="GO:0032259">
    <property type="term" value="P:methylation"/>
    <property type="evidence" value="ECO:0007669"/>
    <property type="project" value="UniProtKB-KW"/>
</dbReference>
<keyword evidence="5" id="KW-0680">Restriction system</keyword>
<gene>
    <name evidence="8" type="ORF">NO1_2155</name>
</gene>
<dbReference type="GO" id="GO:0008170">
    <property type="term" value="F:N-methyltransferase activity"/>
    <property type="evidence" value="ECO:0007669"/>
    <property type="project" value="InterPro"/>
</dbReference>
<dbReference type="PANTHER" id="PTHR42933:SF1">
    <property type="entry name" value="SITE-SPECIFIC DNA-METHYLTRANSFERASE (ADENINE-SPECIFIC)"/>
    <property type="match status" value="1"/>
</dbReference>
<evidence type="ECO:0000256" key="5">
    <source>
        <dbReference type="ARBA" id="ARBA00022747"/>
    </source>
</evidence>
<feature type="domain" description="DNA methylase adenine-specific" evidence="7">
    <location>
        <begin position="18"/>
        <end position="159"/>
    </location>
</feature>
<keyword evidence="9" id="KW-1185">Reference proteome</keyword>
<evidence type="ECO:0000256" key="6">
    <source>
        <dbReference type="ARBA" id="ARBA00047942"/>
    </source>
</evidence>
<dbReference type="SUPFAM" id="SSF53335">
    <property type="entry name" value="S-adenosyl-L-methionine-dependent methyltransferases"/>
    <property type="match status" value="1"/>
</dbReference>
<keyword evidence="3" id="KW-0808">Transferase</keyword>
<dbReference type="PANTHER" id="PTHR42933">
    <property type="entry name" value="SLR6095 PROTEIN"/>
    <property type="match status" value="1"/>
</dbReference>
<dbReference type="Gene3D" id="3.40.50.150">
    <property type="entry name" value="Vaccinia Virus protein VP39"/>
    <property type="match status" value="1"/>
</dbReference>
<dbReference type="GO" id="GO:0009007">
    <property type="term" value="F:site-specific DNA-methyltransferase (adenine-specific) activity"/>
    <property type="evidence" value="ECO:0007669"/>
    <property type="project" value="UniProtKB-EC"/>
</dbReference>
<evidence type="ECO:0000256" key="4">
    <source>
        <dbReference type="ARBA" id="ARBA00022691"/>
    </source>
</evidence>